<evidence type="ECO:0000313" key="1">
    <source>
        <dbReference type="EMBL" id="JAH63342.1"/>
    </source>
</evidence>
<reference evidence="1" key="1">
    <citation type="submission" date="2014-11" db="EMBL/GenBank/DDBJ databases">
        <authorList>
            <person name="Amaro Gonzalez C."/>
        </authorList>
    </citation>
    <scope>NUCLEOTIDE SEQUENCE</scope>
</reference>
<name>A0A0E9UC92_ANGAN</name>
<reference evidence="1" key="2">
    <citation type="journal article" date="2015" name="Fish Shellfish Immunol.">
        <title>Early steps in the European eel (Anguilla anguilla)-Vibrio vulnificus interaction in the gills: Role of the RtxA13 toxin.</title>
        <authorList>
            <person name="Callol A."/>
            <person name="Pajuelo D."/>
            <person name="Ebbesson L."/>
            <person name="Teles M."/>
            <person name="MacKenzie S."/>
            <person name="Amaro C."/>
        </authorList>
    </citation>
    <scope>NUCLEOTIDE SEQUENCE</scope>
</reference>
<dbReference type="EMBL" id="GBXM01045235">
    <property type="protein sequence ID" value="JAH63342.1"/>
    <property type="molecule type" value="Transcribed_RNA"/>
</dbReference>
<dbReference type="AlphaFoldDB" id="A0A0E9UC92"/>
<organism evidence="1">
    <name type="scientific">Anguilla anguilla</name>
    <name type="common">European freshwater eel</name>
    <name type="synonym">Muraena anguilla</name>
    <dbReference type="NCBI Taxonomy" id="7936"/>
    <lineage>
        <taxon>Eukaryota</taxon>
        <taxon>Metazoa</taxon>
        <taxon>Chordata</taxon>
        <taxon>Craniata</taxon>
        <taxon>Vertebrata</taxon>
        <taxon>Euteleostomi</taxon>
        <taxon>Actinopterygii</taxon>
        <taxon>Neopterygii</taxon>
        <taxon>Teleostei</taxon>
        <taxon>Anguilliformes</taxon>
        <taxon>Anguillidae</taxon>
        <taxon>Anguilla</taxon>
    </lineage>
</organism>
<sequence length="33" mass="3756">MSRQNLRFVKPGNLFPAISRPVLVIMPHIPVLN</sequence>
<accession>A0A0E9UC92</accession>
<proteinExistence type="predicted"/>
<protein>
    <submittedName>
        <fullName evidence="1">Uncharacterized protein</fullName>
    </submittedName>
</protein>